<accession>A2BKU4</accession>
<dbReference type="HOGENOM" id="CLU_2140174_0_0_2"/>
<dbReference type="KEGG" id="hbu:Hbut_0751"/>
<keyword evidence="3" id="KW-1185">Reference proteome</keyword>
<organism evidence="2 3">
    <name type="scientific">Hyperthermus butylicus (strain DSM 5456 / JCM 9403 / PLM1-5)</name>
    <dbReference type="NCBI Taxonomy" id="415426"/>
    <lineage>
        <taxon>Archaea</taxon>
        <taxon>Thermoproteota</taxon>
        <taxon>Thermoprotei</taxon>
        <taxon>Desulfurococcales</taxon>
        <taxon>Pyrodictiaceae</taxon>
        <taxon>Hyperthermus</taxon>
    </lineage>
</organism>
<sequence>MSELQRLARLLGEAYRSLRETLDVFSDITRGIEEQLRRELLNALYRFPEPRTPSREELEAEIRRLLGLKEGESLGILAGERLDRRSANTESQLRTRPGDTRDSVEAGREKAG</sequence>
<feature type="region of interest" description="Disordered" evidence="1">
    <location>
        <begin position="79"/>
        <end position="112"/>
    </location>
</feature>
<feature type="compositionally biased region" description="Basic and acidic residues" evidence="1">
    <location>
        <begin position="96"/>
        <end position="112"/>
    </location>
</feature>
<name>A2BKU4_HYPBU</name>
<reference evidence="2 3" key="1">
    <citation type="journal article" date="2007" name="Archaea">
        <title>The genome of Hyperthermus butylicus: a sulfur-reducing, peptide fermenting, neutrophilic Crenarchaeote growing up to 108 degrees C.</title>
        <authorList>
            <person name="Brugger K."/>
            <person name="Chen L."/>
            <person name="Stark M."/>
            <person name="Zibat A."/>
            <person name="Redder P."/>
            <person name="Ruepp A."/>
            <person name="Awayez M."/>
            <person name="She Q."/>
            <person name="Garrett R.A."/>
            <person name="Klenk H.P."/>
        </authorList>
    </citation>
    <scope>NUCLEOTIDE SEQUENCE [LARGE SCALE GENOMIC DNA]</scope>
    <source>
        <strain evidence="3">DSM 5456 / JCM 9403 / PLM1-5</strain>
    </source>
</reference>
<dbReference type="EMBL" id="CP000493">
    <property type="protein sequence ID" value="ABM80605.1"/>
    <property type="molecule type" value="Genomic_DNA"/>
</dbReference>
<evidence type="ECO:0000313" key="3">
    <source>
        <dbReference type="Proteomes" id="UP000002593"/>
    </source>
</evidence>
<gene>
    <name evidence="2" type="ordered locus">Hbut_0751</name>
</gene>
<evidence type="ECO:0000256" key="1">
    <source>
        <dbReference type="SAM" id="MobiDB-lite"/>
    </source>
</evidence>
<evidence type="ECO:0000313" key="2">
    <source>
        <dbReference type="EMBL" id="ABM80605.1"/>
    </source>
</evidence>
<proteinExistence type="predicted"/>
<dbReference type="RefSeq" id="WP_011821923.1">
    <property type="nucleotide sequence ID" value="NC_008818.1"/>
</dbReference>
<dbReference type="Proteomes" id="UP000002593">
    <property type="component" value="Chromosome"/>
</dbReference>
<protein>
    <submittedName>
        <fullName evidence="2">Uncharacterized protein</fullName>
    </submittedName>
</protein>
<dbReference type="GeneID" id="4781766"/>
<dbReference type="EnsemblBacteria" id="ABM80605">
    <property type="protein sequence ID" value="ABM80605"/>
    <property type="gene ID" value="Hbut_0751"/>
</dbReference>
<dbReference type="AlphaFoldDB" id="A2BKU4"/>